<feature type="transmembrane region" description="Helical" evidence="2">
    <location>
        <begin position="54"/>
        <end position="76"/>
    </location>
</feature>
<accession>A0ABS9T361</accession>
<name>A0ABS9T361_9ACTN</name>
<reference evidence="3" key="2">
    <citation type="journal article" date="2023" name="Int. J. Syst. Evol. Microbiol.">
        <title>Streptomyces marispadix sp. nov., isolated from marine beach sediment of the Northern Coast of Portugal.</title>
        <authorList>
            <person name="dos Santos J.D.N."/>
            <person name="Vitorino I.R."/>
            <person name="Kallscheuer N."/>
            <person name="Srivastava A."/>
            <person name="Krautwurst S."/>
            <person name="Marz M."/>
            <person name="Jogler C."/>
            <person name="Lobo Da Cunha A."/>
            <person name="Catita J."/>
            <person name="Goncalves H."/>
            <person name="Gonzalez I."/>
            <person name="Reyes F."/>
            <person name="Lage O.M."/>
        </authorList>
    </citation>
    <scope>NUCLEOTIDE SEQUENCE</scope>
    <source>
        <strain evidence="3">M600PL45_2</strain>
    </source>
</reference>
<evidence type="ECO:0000313" key="4">
    <source>
        <dbReference type="Proteomes" id="UP001166784"/>
    </source>
</evidence>
<keyword evidence="2" id="KW-0812">Transmembrane</keyword>
<feature type="transmembrane region" description="Helical" evidence="2">
    <location>
        <begin position="30"/>
        <end position="48"/>
    </location>
</feature>
<organism evidence="3 4">
    <name type="scientific">Streptomyces marispadix</name>
    <dbReference type="NCBI Taxonomy" id="2922868"/>
    <lineage>
        <taxon>Bacteria</taxon>
        <taxon>Bacillati</taxon>
        <taxon>Actinomycetota</taxon>
        <taxon>Actinomycetes</taxon>
        <taxon>Kitasatosporales</taxon>
        <taxon>Streptomycetaceae</taxon>
        <taxon>Streptomyces</taxon>
    </lineage>
</organism>
<proteinExistence type="predicted"/>
<keyword evidence="2" id="KW-1133">Transmembrane helix</keyword>
<comment type="caution">
    <text evidence="3">The sequence shown here is derived from an EMBL/GenBank/DDBJ whole genome shotgun (WGS) entry which is preliminary data.</text>
</comment>
<sequence>MSEERPVGGGAAGRPAQAATANRPSRMLTAAKWALAFAAAYGLSLLVLTDSLVFLAVPGLIALLALTATAVLLLLYEPFRGEVPYATDGSDRRGAVRYHRTVLLRRYAVLLCVVAVLVALVIGTRSDYAVMCAPVALVTFLVGTFFCGEQMRSVRIAARVLEAYEFTFRAPVEKLNLRGSGKRSLRLGGEGGAERGPELAAHQPLGKLWPKGIEDGVWFAGDEIFGGVVLVPGSGELMRVQPLKWDELAAERSRAGAERLDRATRAGLTRRSL</sequence>
<evidence type="ECO:0000313" key="3">
    <source>
        <dbReference type="EMBL" id="MCH6162956.1"/>
    </source>
</evidence>
<feature type="region of interest" description="Disordered" evidence="1">
    <location>
        <begin position="1"/>
        <end position="20"/>
    </location>
</feature>
<keyword evidence="2" id="KW-0472">Membrane</keyword>
<protein>
    <submittedName>
        <fullName evidence="3">Uncharacterized protein</fullName>
    </submittedName>
</protein>
<feature type="transmembrane region" description="Helical" evidence="2">
    <location>
        <begin position="128"/>
        <end position="147"/>
    </location>
</feature>
<dbReference type="RefSeq" id="WP_241061826.1">
    <property type="nucleotide sequence ID" value="NZ_JAKWJU010000002.1"/>
</dbReference>
<feature type="transmembrane region" description="Helical" evidence="2">
    <location>
        <begin position="102"/>
        <end position="122"/>
    </location>
</feature>
<evidence type="ECO:0000256" key="1">
    <source>
        <dbReference type="SAM" id="MobiDB-lite"/>
    </source>
</evidence>
<keyword evidence="4" id="KW-1185">Reference proteome</keyword>
<dbReference type="Proteomes" id="UP001166784">
    <property type="component" value="Unassembled WGS sequence"/>
</dbReference>
<reference evidence="3" key="1">
    <citation type="submission" date="2022-03" db="EMBL/GenBank/DDBJ databases">
        <authorList>
            <person name="Santos J.D.N."/>
            <person name="Kallscheuer N."/>
            <person name="Jogler C."/>
            <person name="Lage O.M."/>
        </authorList>
    </citation>
    <scope>NUCLEOTIDE SEQUENCE</scope>
    <source>
        <strain evidence="3">M600PL45_2</strain>
    </source>
</reference>
<gene>
    <name evidence="3" type="ORF">MMA15_21955</name>
</gene>
<dbReference type="EMBL" id="JAKWJU010000002">
    <property type="protein sequence ID" value="MCH6162956.1"/>
    <property type="molecule type" value="Genomic_DNA"/>
</dbReference>
<evidence type="ECO:0000256" key="2">
    <source>
        <dbReference type="SAM" id="Phobius"/>
    </source>
</evidence>